<dbReference type="InterPro" id="IPR050967">
    <property type="entry name" value="Thiamine_Salvage_TenA"/>
</dbReference>
<organism evidence="2 3">
    <name type="scientific">Sulfuracidifex metallicus DSM 6482 = JCM 9184</name>
    <dbReference type="NCBI Taxonomy" id="523847"/>
    <lineage>
        <taxon>Archaea</taxon>
        <taxon>Thermoproteota</taxon>
        <taxon>Thermoprotei</taxon>
        <taxon>Sulfolobales</taxon>
        <taxon>Sulfolobaceae</taxon>
        <taxon>Sulfuracidifex</taxon>
    </lineage>
</organism>
<dbReference type="EMBL" id="WGGD01000005">
    <property type="protein sequence ID" value="MUN29451.1"/>
    <property type="molecule type" value="Genomic_DNA"/>
</dbReference>
<dbReference type="Pfam" id="PF03070">
    <property type="entry name" value="TENA_THI-4"/>
    <property type="match status" value="1"/>
</dbReference>
<dbReference type="InterPro" id="IPR016084">
    <property type="entry name" value="Haem_Oase-like_multi-hlx"/>
</dbReference>
<dbReference type="Proteomes" id="UP000470772">
    <property type="component" value="Unassembled WGS sequence"/>
</dbReference>
<dbReference type="Gene3D" id="1.20.910.10">
    <property type="entry name" value="Heme oxygenase-like"/>
    <property type="match status" value="1"/>
</dbReference>
<dbReference type="GO" id="GO:0005829">
    <property type="term" value="C:cytosol"/>
    <property type="evidence" value="ECO:0007669"/>
    <property type="project" value="TreeGrafter"/>
</dbReference>
<reference evidence="2 3" key="1">
    <citation type="submission" date="2019-10" db="EMBL/GenBank/DDBJ databases">
        <title>Sequencing and Assembly of Multiple Reported Metal-Biooxidizing Members of the Extremely Thermoacidophilic Archaeal Family Sulfolobaceae.</title>
        <authorList>
            <person name="Counts J.A."/>
            <person name="Kelly R.M."/>
        </authorList>
    </citation>
    <scope>NUCLEOTIDE SEQUENCE [LARGE SCALE GENOMIC DNA]</scope>
    <source>
        <strain evidence="2 3">DSM 6482</strain>
    </source>
</reference>
<comment type="caution">
    <text evidence="2">The sequence shown here is derived from an EMBL/GenBank/DDBJ whole genome shotgun (WGS) entry which is preliminary data.</text>
</comment>
<dbReference type="PANTHER" id="PTHR43198">
    <property type="entry name" value="BIFUNCTIONAL TH2 PROTEIN"/>
    <property type="match status" value="1"/>
</dbReference>
<evidence type="ECO:0000313" key="3">
    <source>
        <dbReference type="Proteomes" id="UP000470772"/>
    </source>
</evidence>
<dbReference type="SUPFAM" id="SSF48613">
    <property type="entry name" value="Heme oxygenase-like"/>
    <property type="match status" value="1"/>
</dbReference>
<name>A0A6A9QQJ3_SULME</name>
<dbReference type="AlphaFoldDB" id="A0A6A9QQJ3"/>
<protein>
    <submittedName>
        <fullName evidence="2">TenA family protein</fullName>
    </submittedName>
</protein>
<dbReference type="InterPro" id="IPR004305">
    <property type="entry name" value="Thiaminase-2/PQQC"/>
</dbReference>
<accession>A0A6A9QQJ3</accession>
<evidence type="ECO:0000313" key="2">
    <source>
        <dbReference type="EMBL" id="MUN29451.1"/>
    </source>
</evidence>
<feature type="domain" description="Thiaminase-2/PQQC" evidence="1">
    <location>
        <begin position="11"/>
        <end position="205"/>
    </location>
</feature>
<sequence>MKSDNFSHLKDKYKEIWDSYVNHKFVNELREGTLSKESFKYYLIQDSKYVKEMMKALARAAGNSIDDKVNTFLMKILSSKDRGREVHEKLIKSIGITETEIEDSRFSLVNFAYTRHLLLSSRTWEEFVFAWTPCMVGYYEIGNIAKDTKIELYREWASFYASAEYGERVKLIIDELNSIKLNDYLESLFQNSVILETLFWDSALKMDPTLFR</sequence>
<evidence type="ECO:0000259" key="1">
    <source>
        <dbReference type="Pfam" id="PF03070"/>
    </source>
</evidence>
<dbReference type="PANTHER" id="PTHR43198:SF2">
    <property type="entry name" value="SI:CH1073-67J19.1-RELATED"/>
    <property type="match status" value="1"/>
</dbReference>
<dbReference type="RefSeq" id="WP_054838285.1">
    <property type="nucleotide sequence ID" value="NZ_BBBY01000007.1"/>
</dbReference>
<dbReference type="OrthoDB" id="85443at2157"/>
<gene>
    <name evidence="2" type="ORF">GC250_08380</name>
</gene>
<proteinExistence type="predicted"/>
<keyword evidence="3" id="KW-1185">Reference proteome</keyword>